<dbReference type="Proteomes" id="UP000053831">
    <property type="component" value="Unassembled WGS sequence"/>
</dbReference>
<sequence length="298" mass="33645">MPPYPHEIEEWWLTNGSAILEWLTHPRALGGISSRTCGFAQAVQKKLRNFDNDIKLQEQVRAGVLEICASRTDRRPLNARRLLLDSVNLIFRNSDDEGINIERAMEGLACLDAMETQRGRLVAATQEALKACEPTDAHAFLVQELHTSAARRYRQFQMGFRATIMINDLLQDRRVRKPASLLMARLNALFPTAAFSEGPDAMDTNPYSVGLRDSIRFSVYEHLMSDDPFSAKASEAIHVKLFMWCDIPNYTKAREALLRYKRDRCRQSQASLDQAIHPVPRGIIDPTNTGSMGTITLG</sequence>
<dbReference type="AlphaFoldDB" id="A0A0M9VSH5"/>
<gene>
    <name evidence="1" type="ORF">ESCO_002753</name>
</gene>
<accession>A0A0M9VSH5</accession>
<name>A0A0M9VSH5_ESCWE</name>
<protein>
    <submittedName>
        <fullName evidence="1">Uncharacterized protein</fullName>
    </submittedName>
</protein>
<keyword evidence="2" id="KW-1185">Reference proteome</keyword>
<comment type="caution">
    <text evidence="1">The sequence shown here is derived from an EMBL/GenBank/DDBJ whole genome shotgun (WGS) entry which is preliminary data.</text>
</comment>
<reference evidence="1 2" key="1">
    <citation type="submission" date="2015-07" db="EMBL/GenBank/DDBJ databases">
        <title>The genome of the fungus Escovopsis weberi, a specialized disease agent of ant agriculture.</title>
        <authorList>
            <person name="de Man T.J."/>
            <person name="Stajich J.E."/>
            <person name="Kubicek C.P."/>
            <person name="Chenthamara K."/>
            <person name="Atanasova L."/>
            <person name="Druzhinina I.S."/>
            <person name="Birnbaum S."/>
            <person name="Barribeau S.M."/>
            <person name="Teiling C."/>
            <person name="Suen G."/>
            <person name="Currie C."/>
            <person name="Gerardo N.M."/>
        </authorList>
    </citation>
    <scope>NUCLEOTIDE SEQUENCE [LARGE SCALE GENOMIC DNA]</scope>
</reference>
<dbReference type="STRING" id="150374.A0A0M9VSH5"/>
<dbReference type="EMBL" id="LGSR01000022">
    <property type="protein sequence ID" value="KOS17723.1"/>
    <property type="molecule type" value="Genomic_DNA"/>
</dbReference>
<dbReference type="OrthoDB" id="4889313at2759"/>
<evidence type="ECO:0000313" key="1">
    <source>
        <dbReference type="EMBL" id="KOS17723.1"/>
    </source>
</evidence>
<organism evidence="1 2">
    <name type="scientific">Escovopsis weberi</name>
    <dbReference type="NCBI Taxonomy" id="150374"/>
    <lineage>
        <taxon>Eukaryota</taxon>
        <taxon>Fungi</taxon>
        <taxon>Dikarya</taxon>
        <taxon>Ascomycota</taxon>
        <taxon>Pezizomycotina</taxon>
        <taxon>Sordariomycetes</taxon>
        <taxon>Hypocreomycetidae</taxon>
        <taxon>Hypocreales</taxon>
        <taxon>Hypocreaceae</taxon>
        <taxon>Escovopsis</taxon>
    </lineage>
</organism>
<evidence type="ECO:0000313" key="2">
    <source>
        <dbReference type="Proteomes" id="UP000053831"/>
    </source>
</evidence>
<proteinExistence type="predicted"/>